<dbReference type="GO" id="GO:0006865">
    <property type="term" value="P:amino acid transport"/>
    <property type="evidence" value="ECO:0007669"/>
    <property type="project" value="InterPro"/>
</dbReference>
<dbReference type="InterPro" id="IPR050367">
    <property type="entry name" value="APC_superfamily"/>
</dbReference>
<keyword evidence="3" id="KW-1003">Cell membrane</keyword>
<feature type="transmembrane region" description="Helical" evidence="7">
    <location>
        <begin position="390"/>
        <end position="423"/>
    </location>
</feature>
<dbReference type="SUPFAM" id="SSF52402">
    <property type="entry name" value="Adenine nucleotide alpha hydrolases-like"/>
    <property type="match status" value="2"/>
</dbReference>
<dbReference type="Gene3D" id="1.20.1740.10">
    <property type="entry name" value="Amino acid/polyamine transporter I"/>
    <property type="match status" value="1"/>
</dbReference>
<keyword evidence="6 7" id="KW-0472">Membrane</keyword>
<feature type="transmembrane region" description="Helical" evidence="7">
    <location>
        <begin position="18"/>
        <end position="39"/>
    </location>
</feature>
<dbReference type="HOGENOM" id="CLU_007946_15_8_2"/>
<feature type="transmembrane region" description="Helical" evidence="7">
    <location>
        <begin position="270"/>
        <end position="294"/>
    </location>
</feature>
<dbReference type="Pfam" id="PF13520">
    <property type="entry name" value="AA_permease_2"/>
    <property type="match status" value="1"/>
</dbReference>
<comment type="subcellular location">
    <subcellularLocation>
        <location evidence="1">Cell membrane</location>
        <topology evidence="1">Multi-pass membrane protein</topology>
    </subcellularLocation>
</comment>
<evidence type="ECO:0000313" key="10">
    <source>
        <dbReference type="Proteomes" id="UP000000391"/>
    </source>
</evidence>
<proteinExistence type="predicted"/>
<evidence type="ECO:0000256" key="3">
    <source>
        <dbReference type="ARBA" id="ARBA00022475"/>
    </source>
</evidence>
<dbReference type="InterPro" id="IPR006016">
    <property type="entry name" value="UspA"/>
</dbReference>
<feature type="transmembrane region" description="Helical" evidence="7">
    <location>
        <begin position="51"/>
        <end position="73"/>
    </location>
</feature>
<keyword evidence="4 7" id="KW-0812">Transmembrane</keyword>
<dbReference type="Gene3D" id="3.40.50.12370">
    <property type="match status" value="1"/>
</dbReference>
<evidence type="ECO:0000256" key="7">
    <source>
        <dbReference type="SAM" id="Phobius"/>
    </source>
</evidence>
<evidence type="ECO:0000256" key="2">
    <source>
        <dbReference type="ARBA" id="ARBA00022448"/>
    </source>
</evidence>
<dbReference type="InterPro" id="IPR002293">
    <property type="entry name" value="AA/rel_permease1"/>
</dbReference>
<dbReference type="GO" id="GO:0022857">
    <property type="term" value="F:transmembrane transporter activity"/>
    <property type="evidence" value="ECO:0007669"/>
    <property type="project" value="InterPro"/>
</dbReference>
<dbReference type="CDD" id="cd00293">
    <property type="entry name" value="USP-like"/>
    <property type="match status" value="2"/>
</dbReference>
<evidence type="ECO:0000313" key="9">
    <source>
        <dbReference type="EMBL" id="ADI73355.1"/>
    </source>
</evidence>
<sequence length="738" mass="81560">MGFYVADIETSERLGRNLGFFSTFAIGTGTMIGAGIFVLPGMATAAAGPAAILSFIFGGLIAMATAISAAELATGMPRAGGSYYFVSRAMGAVFGTIIGIGAWIGLVFKGSFALVGFGDYFYTLFPSPVLITATIIGLLLLFINYKGAKSSGFLQNVIVIILFIILSVFIIKGAFIIDPNKYHPVVPYGYSSIFTTTGLIFISYLGIIKLAAISEEVKDPSKNLPRAFIGSVATVIVLYTGIMVVVNGVLPFEDAVNTETPLVDVAEVMLGPTGQIIIILAGLLATLSTANAAIMSSSRFPFAMGRDDLVPHWFIHIHGKYNTPYRAIVITGLLMVILLFIFNVEQLAKLGSAFNILVFVLVNLSAIILRRSAVNWYKPAFKDPFYPVTQIFGIAGSLVLLPVIGVLPFIFAVAVIIAGIIWYNAYGKAKALPKYNLLDMIESSRITKDHKRMKILVPIANPEHESDLVYLSENIGDDILGLHVRKVPNQTSLQAARDEYHEHKPEIDSLLENQFRRCSVMEGCEHQYIVAFDHDVSNSIIEQGRIENVDLIVIGWHEGYSFIGDIAEKVLSCARKDIAVLKGKLPSKINSITVAYNNKENTRYALYLVKQFAKRTGAKIKLVRVINPDLEVYQKNREIEMIKETAQDDELEFNYEINESYHTKEAIIESAKKSDLLVIGDSSQRFSKALLGTLSQNIAQDCDRPVMIVKRYRPITKEKIPYYCRLKFLKKKLFKMLR</sequence>
<dbReference type="AlphaFoldDB" id="D7E813"/>
<protein>
    <submittedName>
        <fullName evidence="9">Amino acid permease-associated region</fullName>
    </submittedName>
</protein>
<dbReference type="GO" id="GO:0005886">
    <property type="term" value="C:plasma membrane"/>
    <property type="evidence" value="ECO:0007669"/>
    <property type="project" value="UniProtKB-SubCell"/>
</dbReference>
<feature type="transmembrane region" description="Helical" evidence="7">
    <location>
        <begin position="350"/>
        <end position="369"/>
    </location>
</feature>
<keyword evidence="5 7" id="KW-1133">Transmembrane helix</keyword>
<feature type="transmembrane region" description="Helical" evidence="7">
    <location>
        <begin position="325"/>
        <end position="344"/>
    </location>
</feature>
<gene>
    <name evidence="9" type="ordered locus">Metev_0437</name>
</gene>
<dbReference type="PANTHER" id="PTHR42770">
    <property type="entry name" value="AMINO ACID TRANSPORTER-RELATED"/>
    <property type="match status" value="1"/>
</dbReference>
<feature type="transmembrane region" description="Helical" evidence="7">
    <location>
        <begin position="157"/>
        <end position="177"/>
    </location>
</feature>
<dbReference type="Pfam" id="PF00582">
    <property type="entry name" value="Usp"/>
    <property type="match status" value="1"/>
</dbReference>
<dbReference type="Proteomes" id="UP000000391">
    <property type="component" value="Chromosome"/>
</dbReference>
<feature type="transmembrane region" description="Helical" evidence="7">
    <location>
        <begin position="228"/>
        <end position="250"/>
    </location>
</feature>
<dbReference type="EMBL" id="CP002069">
    <property type="protein sequence ID" value="ADI73355.1"/>
    <property type="molecule type" value="Genomic_DNA"/>
</dbReference>
<evidence type="ECO:0000256" key="6">
    <source>
        <dbReference type="ARBA" id="ARBA00023136"/>
    </source>
</evidence>
<feature type="domain" description="UspA" evidence="8">
    <location>
        <begin position="591"/>
        <end position="710"/>
    </location>
</feature>
<dbReference type="STRING" id="644295.Metev_0437"/>
<organism evidence="9 10">
    <name type="scientific">Methanohalobium evestigatum (strain ATCC BAA-1072 / DSM 3721 / NBRC 107634 / OCM 161 / Z-7303)</name>
    <dbReference type="NCBI Taxonomy" id="644295"/>
    <lineage>
        <taxon>Archaea</taxon>
        <taxon>Methanobacteriati</taxon>
        <taxon>Methanobacteriota</taxon>
        <taxon>Stenosarchaea group</taxon>
        <taxon>Methanomicrobia</taxon>
        <taxon>Methanosarcinales</taxon>
        <taxon>Methanosarcinaceae</taxon>
        <taxon>Methanohalobium</taxon>
    </lineage>
</organism>
<evidence type="ECO:0000259" key="8">
    <source>
        <dbReference type="Pfam" id="PF00582"/>
    </source>
</evidence>
<evidence type="ECO:0000256" key="4">
    <source>
        <dbReference type="ARBA" id="ARBA00022692"/>
    </source>
</evidence>
<feature type="transmembrane region" description="Helical" evidence="7">
    <location>
        <begin position="85"/>
        <end position="108"/>
    </location>
</feature>
<name>D7E813_METEZ</name>
<keyword evidence="10" id="KW-1185">Reference proteome</keyword>
<dbReference type="PANTHER" id="PTHR42770:SF11">
    <property type="entry name" value="INNER MEMBRANE TRANSPORT PROTEIN YBAT"/>
    <property type="match status" value="1"/>
</dbReference>
<evidence type="ECO:0000256" key="1">
    <source>
        <dbReference type="ARBA" id="ARBA00004651"/>
    </source>
</evidence>
<feature type="transmembrane region" description="Helical" evidence="7">
    <location>
        <begin position="189"/>
        <end position="207"/>
    </location>
</feature>
<dbReference type="InterPro" id="IPR004840">
    <property type="entry name" value="Amino_acid_permease_CS"/>
</dbReference>
<keyword evidence="2" id="KW-0813">Transport</keyword>
<dbReference type="KEGG" id="mev:Metev_0437"/>
<evidence type="ECO:0000256" key="5">
    <source>
        <dbReference type="ARBA" id="ARBA00022989"/>
    </source>
</evidence>
<accession>D7E813</accession>
<reference evidence="9 10" key="1">
    <citation type="submission" date="2010-06" db="EMBL/GenBank/DDBJ databases">
        <title>Complete sequence chromosome of Methanohalobium evestigatum Z-7303.</title>
        <authorList>
            <consortium name="US DOE Joint Genome Institute"/>
            <person name="Lucas S."/>
            <person name="Copeland A."/>
            <person name="Lapidus A."/>
            <person name="Cheng J.-F."/>
            <person name="Bruce D."/>
            <person name="Goodwin L."/>
            <person name="Pitluck S."/>
            <person name="Saunders E."/>
            <person name="Detter J.C."/>
            <person name="Han C."/>
            <person name="Tapia R."/>
            <person name="Land M."/>
            <person name="Hauser L."/>
            <person name="Kyrpides N."/>
            <person name="Mikhailova N."/>
            <person name="Sieprawska-Lupa M."/>
            <person name="Whitman W.B."/>
            <person name="Anderson I."/>
            <person name="Woyke T."/>
        </authorList>
    </citation>
    <scope>NUCLEOTIDE SEQUENCE [LARGE SCALE GENOMIC DNA]</scope>
    <source>
        <strain evidence="10">ATCC BAA-1072 / DSM 3721 / NBRC 107634 / OCM 161 / Z-7303</strain>
    </source>
</reference>
<feature type="transmembrane region" description="Helical" evidence="7">
    <location>
        <begin position="120"/>
        <end position="145"/>
    </location>
</feature>
<dbReference type="PROSITE" id="PS00218">
    <property type="entry name" value="AMINO_ACID_PERMEASE_1"/>
    <property type="match status" value="1"/>
</dbReference>